<feature type="domain" description="Pyrroline-5-carboxylate reductase catalytic N-terminal" evidence="12">
    <location>
        <begin position="13"/>
        <end position="104"/>
    </location>
</feature>
<reference evidence="14 15" key="2">
    <citation type="submission" date="2019-01" db="EMBL/GenBank/DDBJ databases">
        <title>Tautonia sociabilis, a novel thermotolerant planctomycete of Isosphaeraceae family, isolated from a 4000 m deep subterranean habitat.</title>
        <authorList>
            <person name="Kovaleva O.L."/>
            <person name="Elcheninov A.G."/>
            <person name="Van Heerden E."/>
            <person name="Toshchakov S.V."/>
            <person name="Novikov A."/>
            <person name="Bonch-Osmolovskaya E.A."/>
            <person name="Kublanov I.V."/>
        </authorList>
    </citation>
    <scope>NUCLEOTIDE SEQUENCE [LARGE SCALE GENOMIC DNA]</scope>
    <source>
        <strain evidence="14 15">GM2012</strain>
    </source>
</reference>
<dbReference type="InterPro" id="IPR029036">
    <property type="entry name" value="P5CR_dimer"/>
</dbReference>
<dbReference type="InterPro" id="IPR000304">
    <property type="entry name" value="Pyrroline-COOH_reductase"/>
</dbReference>
<dbReference type="GO" id="GO:0055129">
    <property type="term" value="P:L-proline biosynthetic process"/>
    <property type="evidence" value="ECO:0007669"/>
    <property type="project" value="UniProtKB-UniRule"/>
</dbReference>
<evidence type="ECO:0000256" key="8">
    <source>
        <dbReference type="HAMAP-Rule" id="MF_01925"/>
    </source>
</evidence>
<comment type="pathway">
    <text evidence="8 11">Amino-acid biosynthesis; L-proline biosynthesis; L-proline from L-glutamate 5-semialdehyde: step 1/1.</text>
</comment>
<dbReference type="GO" id="GO:0005737">
    <property type="term" value="C:cytoplasm"/>
    <property type="evidence" value="ECO:0007669"/>
    <property type="project" value="UniProtKB-SubCell"/>
</dbReference>
<dbReference type="SUPFAM" id="SSF51735">
    <property type="entry name" value="NAD(P)-binding Rossmann-fold domains"/>
    <property type="match status" value="1"/>
</dbReference>
<evidence type="ECO:0000256" key="9">
    <source>
        <dbReference type="NCBIfam" id="TIGR00112"/>
    </source>
</evidence>
<dbReference type="GO" id="GO:0004735">
    <property type="term" value="F:pyrroline-5-carboxylate reductase activity"/>
    <property type="evidence" value="ECO:0007669"/>
    <property type="project" value="UniProtKB-UniRule"/>
</dbReference>
<dbReference type="EMBL" id="RYZH01000024">
    <property type="protein sequence ID" value="RUL87232.1"/>
    <property type="molecule type" value="Genomic_DNA"/>
</dbReference>
<dbReference type="NCBIfam" id="TIGR00112">
    <property type="entry name" value="proC"/>
    <property type="match status" value="1"/>
</dbReference>
<accession>A0A432MIP0</accession>
<comment type="catalytic activity">
    <reaction evidence="8">
        <text>L-proline + NAD(+) = (S)-1-pyrroline-5-carboxylate + NADH + 2 H(+)</text>
        <dbReference type="Rhea" id="RHEA:14105"/>
        <dbReference type="ChEBI" id="CHEBI:15378"/>
        <dbReference type="ChEBI" id="CHEBI:17388"/>
        <dbReference type="ChEBI" id="CHEBI:57540"/>
        <dbReference type="ChEBI" id="CHEBI:57945"/>
        <dbReference type="ChEBI" id="CHEBI:60039"/>
        <dbReference type="EC" id="1.5.1.2"/>
    </reaction>
</comment>
<evidence type="ECO:0000256" key="6">
    <source>
        <dbReference type="ARBA" id="ARBA00022857"/>
    </source>
</evidence>
<evidence type="ECO:0000313" key="14">
    <source>
        <dbReference type="EMBL" id="RUL87232.1"/>
    </source>
</evidence>
<dbReference type="OrthoDB" id="9805754at2"/>
<feature type="binding site" evidence="10">
    <location>
        <begin position="15"/>
        <end position="20"/>
    </location>
    <ligand>
        <name>NADP(+)</name>
        <dbReference type="ChEBI" id="CHEBI:58349"/>
    </ligand>
</feature>
<feature type="binding site" evidence="10">
    <location>
        <begin position="76"/>
        <end position="79"/>
    </location>
    <ligand>
        <name>NADP(+)</name>
        <dbReference type="ChEBI" id="CHEBI:58349"/>
    </ligand>
</feature>
<name>A0A432MIP0_9BACT</name>
<dbReference type="Pfam" id="PF14748">
    <property type="entry name" value="P5CR_dimer"/>
    <property type="match status" value="1"/>
</dbReference>
<keyword evidence="5 8" id="KW-0641">Proline biosynthesis</keyword>
<feature type="binding site" evidence="10">
    <location>
        <position position="63"/>
    </location>
    <ligand>
        <name>NADPH</name>
        <dbReference type="ChEBI" id="CHEBI:57783"/>
    </ligand>
</feature>
<protein>
    <recommendedName>
        <fullName evidence="8 9">Pyrroline-5-carboxylate reductase</fullName>
        <shortName evidence="8">P5C reductase</shortName>
        <shortName evidence="8">P5CR</shortName>
        <ecNumber evidence="8 9">1.5.1.2</ecNumber>
    </recommendedName>
    <alternativeName>
        <fullName evidence="8">PCA reductase</fullName>
    </alternativeName>
</protein>
<evidence type="ECO:0000256" key="11">
    <source>
        <dbReference type="RuleBase" id="RU003903"/>
    </source>
</evidence>
<dbReference type="SUPFAM" id="SSF48179">
    <property type="entry name" value="6-phosphogluconate dehydrogenase C-terminal domain-like"/>
    <property type="match status" value="1"/>
</dbReference>
<dbReference type="UniPathway" id="UPA00098">
    <property type="reaction ID" value="UER00361"/>
</dbReference>
<keyword evidence="4 8" id="KW-0028">Amino-acid biosynthesis</keyword>
<dbReference type="PANTHER" id="PTHR11645">
    <property type="entry name" value="PYRROLINE-5-CARBOXYLATE REDUCTASE"/>
    <property type="match status" value="1"/>
</dbReference>
<keyword evidence="3 8" id="KW-0963">Cytoplasm</keyword>
<evidence type="ECO:0000256" key="10">
    <source>
        <dbReference type="PIRSR" id="PIRSR000193-1"/>
    </source>
</evidence>
<evidence type="ECO:0000256" key="3">
    <source>
        <dbReference type="ARBA" id="ARBA00022490"/>
    </source>
</evidence>
<keyword evidence="6 8" id="KW-0521">NADP</keyword>
<dbReference type="Pfam" id="PF03807">
    <property type="entry name" value="F420_oxidored"/>
    <property type="match status" value="1"/>
</dbReference>
<dbReference type="InterPro" id="IPR036291">
    <property type="entry name" value="NAD(P)-bd_dom_sf"/>
</dbReference>
<evidence type="ECO:0000259" key="12">
    <source>
        <dbReference type="Pfam" id="PF03807"/>
    </source>
</evidence>
<dbReference type="FunFam" id="3.40.50.720:FF:000190">
    <property type="entry name" value="Pyrroline-5-carboxylate reductase"/>
    <property type="match status" value="1"/>
</dbReference>
<dbReference type="PROSITE" id="PS00521">
    <property type="entry name" value="P5CR"/>
    <property type="match status" value="1"/>
</dbReference>
<dbReference type="PANTHER" id="PTHR11645:SF0">
    <property type="entry name" value="PYRROLINE-5-CARBOXYLATE REDUCTASE 3"/>
    <property type="match status" value="1"/>
</dbReference>
<dbReference type="AlphaFoldDB" id="A0A432MIP0"/>
<comment type="caution">
    <text evidence="14">The sequence shown here is derived from an EMBL/GenBank/DDBJ whole genome shotgun (WGS) entry which is preliminary data.</text>
</comment>
<dbReference type="FunFam" id="1.10.3730.10:FF:000001">
    <property type="entry name" value="Pyrroline-5-carboxylate reductase"/>
    <property type="match status" value="1"/>
</dbReference>
<reference evidence="14 15" key="1">
    <citation type="submission" date="2018-12" db="EMBL/GenBank/DDBJ databases">
        <authorList>
            <person name="Toschakov S.V."/>
        </authorList>
    </citation>
    <scope>NUCLEOTIDE SEQUENCE [LARGE SCALE GENOMIC DNA]</scope>
    <source>
        <strain evidence="14 15">GM2012</strain>
    </source>
</reference>
<gene>
    <name evidence="8 14" type="primary">proC</name>
    <name evidence="14" type="ORF">TsocGM_13480</name>
</gene>
<proteinExistence type="inferred from homology"/>
<dbReference type="PIRSF" id="PIRSF000193">
    <property type="entry name" value="Pyrrol-5-carb_rd"/>
    <property type="match status" value="1"/>
</dbReference>
<keyword evidence="15" id="KW-1185">Reference proteome</keyword>
<comment type="subcellular location">
    <subcellularLocation>
        <location evidence="1 8">Cytoplasm</location>
    </subcellularLocation>
</comment>
<dbReference type="InterPro" id="IPR053790">
    <property type="entry name" value="P5CR-like_CS"/>
</dbReference>
<dbReference type="Proteomes" id="UP000280296">
    <property type="component" value="Unassembled WGS sequence"/>
</dbReference>
<feature type="domain" description="Pyrroline-5-carboxylate reductase dimerisation" evidence="13">
    <location>
        <begin position="167"/>
        <end position="271"/>
    </location>
</feature>
<dbReference type="HAMAP" id="MF_01925">
    <property type="entry name" value="P5C_reductase"/>
    <property type="match status" value="1"/>
</dbReference>
<evidence type="ECO:0000256" key="5">
    <source>
        <dbReference type="ARBA" id="ARBA00022650"/>
    </source>
</evidence>
<evidence type="ECO:0000256" key="7">
    <source>
        <dbReference type="ARBA" id="ARBA00023002"/>
    </source>
</evidence>
<evidence type="ECO:0000313" key="15">
    <source>
        <dbReference type="Proteomes" id="UP000280296"/>
    </source>
</evidence>
<evidence type="ECO:0000256" key="4">
    <source>
        <dbReference type="ARBA" id="ARBA00022605"/>
    </source>
</evidence>
<evidence type="ECO:0000256" key="2">
    <source>
        <dbReference type="ARBA" id="ARBA00005525"/>
    </source>
</evidence>
<comment type="similarity">
    <text evidence="2 8 11">Belongs to the pyrroline-5-carboxylate reductase family.</text>
</comment>
<evidence type="ECO:0000256" key="1">
    <source>
        <dbReference type="ARBA" id="ARBA00004496"/>
    </source>
</evidence>
<comment type="function">
    <text evidence="8">Catalyzes the reduction of 1-pyrroline-5-carboxylate (PCA) to L-proline.</text>
</comment>
<comment type="catalytic activity">
    <reaction evidence="8 11">
        <text>L-proline + NADP(+) = (S)-1-pyrroline-5-carboxylate + NADPH + 2 H(+)</text>
        <dbReference type="Rhea" id="RHEA:14109"/>
        <dbReference type="ChEBI" id="CHEBI:15378"/>
        <dbReference type="ChEBI" id="CHEBI:17388"/>
        <dbReference type="ChEBI" id="CHEBI:57783"/>
        <dbReference type="ChEBI" id="CHEBI:58349"/>
        <dbReference type="ChEBI" id="CHEBI:60039"/>
        <dbReference type="EC" id="1.5.1.2"/>
    </reaction>
</comment>
<dbReference type="Gene3D" id="1.10.3730.10">
    <property type="entry name" value="ProC C-terminal domain-like"/>
    <property type="match status" value="1"/>
</dbReference>
<sequence length="283" mass="27812">MSALSSLPEPRWGFIGAGKMASALIRGMIRAGSVSPSAILASDPSPEARNALAADGVTTSPSNAEVALGSDVLVLAVKPQAMTEALAGLDGGGAGKLVISVAAGVPLARLGAGIGTGARLVRVMPNTPALVGEGASAYCLGPGVTEADEALVLRLLRSVGIARRVPESLMDAATGLCGSGPAFVYAAIEALSDGGVLVGLPRELATQLAAQTVLGAARMVLATGEHPGALKDQVASPGGTTIAGLHALERGAFRAALIGAVQAAALRSAELGQEAPGHGPSRA</sequence>
<dbReference type="Gene3D" id="3.40.50.720">
    <property type="entry name" value="NAD(P)-binding Rossmann-like Domain"/>
    <property type="match status" value="1"/>
</dbReference>
<evidence type="ECO:0000259" key="13">
    <source>
        <dbReference type="Pfam" id="PF14748"/>
    </source>
</evidence>
<dbReference type="InterPro" id="IPR008927">
    <property type="entry name" value="6-PGluconate_DH-like_C_sf"/>
</dbReference>
<dbReference type="EC" id="1.5.1.2" evidence="8 9"/>
<dbReference type="InterPro" id="IPR028939">
    <property type="entry name" value="P5C_Rdtase_cat_N"/>
</dbReference>
<dbReference type="RefSeq" id="WP_126725961.1">
    <property type="nucleotide sequence ID" value="NZ_RYZH01000024.1"/>
</dbReference>
<keyword evidence="7 8" id="KW-0560">Oxidoreductase</keyword>
<organism evidence="14 15">
    <name type="scientific">Tautonia sociabilis</name>
    <dbReference type="NCBI Taxonomy" id="2080755"/>
    <lineage>
        <taxon>Bacteria</taxon>
        <taxon>Pseudomonadati</taxon>
        <taxon>Planctomycetota</taxon>
        <taxon>Planctomycetia</taxon>
        <taxon>Isosphaerales</taxon>
        <taxon>Isosphaeraceae</taxon>
        <taxon>Tautonia</taxon>
    </lineage>
</organism>